<dbReference type="OrthoDB" id="1911211at2759"/>
<dbReference type="STRING" id="210143.A0A1R3GNB9"/>
<evidence type="ECO:0000313" key="2">
    <source>
        <dbReference type="EMBL" id="OMO59561.1"/>
    </source>
</evidence>
<comment type="caution">
    <text evidence="2">The sequence shown here is derived from an EMBL/GenBank/DDBJ whole genome shotgun (WGS) entry which is preliminary data.</text>
</comment>
<proteinExistence type="predicted"/>
<dbReference type="AlphaFoldDB" id="A0A1R3GNB9"/>
<dbReference type="Gramene" id="OMO59561">
    <property type="protein sequence ID" value="OMO59561"/>
    <property type="gene ID" value="CCACVL1_24751"/>
</dbReference>
<sequence length="179" mass="19672">MEMYPSNYDSDLAMLDSIRRHLLGESLTIPTDCTTAAAAAPPMFCRSSSFSRLYPCLTDNWGELPLKENDSEDMVVFGFLRDALTVGWAPSDYSSANFAPVKPEPQEIMTETRVNTVATTTVASTAVPAVSNIKEEFTGAVFVVVVRFREWVAEKEEKSGCLGSRRGSSRIEHGFRSGS</sequence>
<organism evidence="2 3">
    <name type="scientific">Corchorus capsularis</name>
    <name type="common">Jute</name>
    <dbReference type="NCBI Taxonomy" id="210143"/>
    <lineage>
        <taxon>Eukaryota</taxon>
        <taxon>Viridiplantae</taxon>
        <taxon>Streptophyta</taxon>
        <taxon>Embryophyta</taxon>
        <taxon>Tracheophyta</taxon>
        <taxon>Spermatophyta</taxon>
        <taxon>Magnoliopsida</taxon>
        <taxon>eudicotyledons</taxon>
        <taxon>Gunneridae</taxon>
        <taxon>Pentapetalae</taxon>
        <taxon>rosids</taxon>
        <taxon>malvids</taxon>
        <taxon>Malvales</taxon>
        <taxon>Malvaceae</taxon>
        <taxon>Grewioideae</taxon>
        <taxon>Apeibeae</taxon>
        <taxon>Corchorus</taxon>
    </lineage>
</organism>
<keyword evidence="3" id="KW-1185">Reference proteome</keyword>
<evidence type="ECO:0000313" key="3">
    <source>
        <dbReference type="Proteomes" id="UP000188268"/>
    </source>
</evidence>
<name>A0A1R3GNB9_COCAP</name>
<evidence type="ECO:0000256" key="1">
    <source>
        <dbReference type="SAM" id="MobiDB-lite"/>
    </source>
</evidence>
<reference evidence="2 3" key="1">
    <citation type="submission" date="2013-09" db="EMBL/GenBank/DDBJ databases">
        <title>Corchorus capsularis genome sequencing.</title>
        <authorList>
            <person name="Alam M."/>
            <person name="Haque M.S."/>
            <person name="Islam M.S."/>
            <person name="Emdad E.M."/>
            <person name="Islam M.M."/>
            <person name="Ahmed B."/>
            <person name="Halim A."/>
            <person name="Hossen Q.M.M."/>
            <person name="Hossain M.Z."/>
            <person name="Ahmed R."/>
            <person name="Khan M.M."/>
            <person name="Islam R."/>
            <person name="Rashid M.M."/>
            <person name="Khan S.A."/>
            <person name="Rahman M.S."/>
            <person name="Alam M."/>
        </authorList>
    </citation>
    <scope>NUCLEOTIDE SEQUENCE [LARGE SCALE GENOMIC DNA]</scope>
    <source>
        <strain evidence="3">cv. CVL-1</strain>
        <tissue evidence="2">Whole seedling</tissue>
    </source>
</reference>
<feature type="compositionally biased region" description="Basic and acidic residues" evidence="1">
    <location>
        <begin position="169"/>
        <end position="179"/>
    </location>
</feature>
<dbReference type="Proteomes" id="UP000188268">
    <property type="component" value="Unassembled WGS sequence"/>
</dbReference>
<protein>
    <submittedName>
        <fullName evidence="2">Ethylene-responsive transcription factor 1A-like protein</fullName>
    </submittedName>
</protein>
<feature type="region of interest" description="Disordered" evidence="1">
    <location>
        <begin position="159"/>
        <end position="179"/>
    </location>
</feature>
<accession>A0A1R3GNB9</accession>
<dbReference type="EMBL" id="AWWV01013901">
    <property type="protein sequence ID" value="OMO59561.1"/>
    <property type="molecule type" value="Genomic_DNA"/>
</dbReference>
<gene>
    <name evidence="2" type="ORF">CCACVL1_24751</name>
</gene>